<organism evidence="4 5">
    <name type="scientific">Candidatus Sungiibacteriota bacterium</name>
    <dbReference type="NCBI Taxonomy" id="2750080"/>
    <lineage>
        <taxon>Bacteria</taxon>
        <taxon>Candidatus Sungiibacteriota</taxon>
    </lineage>
</organism>
<name>A0A7T5RK23_9BACT</name>
<sequence length="306" mass="32781">MPVGCSKSQRSKEEKRMKRTTVLVATLLLVLVFGTSSALASVDIGGSPGISGNPEFCNRDLSTYSYEACLASLATNMGHELKALRKQVAREKGKLARAQRRYKAEVTKNHELVKSVANLEEMLNTAKAKLATAKTQLGNEKVTNTSLRGKLDTAAKTNSGLYSENTQLRIFAGFLILVGFVVGGFFAVKGLGVRKAGMGSGEKPQTERPAWDLNPAPPATETHTNVIRYQGLEISIENKTIVVRGSNPDAVLKVGFACPECPKHGLTAVGAGKWREHIAKSHQELLATPAPAPTTARTLIGVQDTA</sequence>
<accession>A0A7T5RK23</accession>
<keyword evidence="3" id="KW-1133">Transmembrane helix</keyword>
<keyword evidence="3" id="KW-0472">Membrane</keyword>
<gene>
    <name evidence="4" type="ORF">HYW89_01650</name>
</gene>
<dbReference type="Proteomes" id="UP000595618">
    <property type="component" value="Chromosome"/>
</dbReference>
<proteinExistence type="predicted"/>
<evidence type="ECO:0000313" key="4">
    <source>
        <dbReference type="EMBL" id="QQG45608.1"/>
    </source>
</evidence>
<evidence type="ECO:0000313" key="5">
    <source>
        <dbReference type="Proteomes" id="UP000595618"/>
    </source>
</evidence>
<feature type="region of interest" description="Disordered" evidence="2">
    <location>
        <begin position="197"/>
        <end position="218"/>
    </location>
</feature>
<protein>
    <submittedName>
        <fullName evidence="4">Uncharacterized protein</fullName>
    </submittedName>
</protein>
<keyword evidence="1" id="KW-0175">Coiled coil</keyword>
<keyword evidence="3" id="KW-0812">Transmembrane</keyword>
<evidence type="ECO:0000256" key="2">
    <source>
        <dbReference type="SAM" id="MobiDB-lite"/>
    </source>
</evidence>
<evidence type="ECO:0000256" key="3">
    <source>
        <dbReference type="SAM" id="Phobius"/>
    </source>
</evidence>
<feature type="coiled-coil region" evidence="1">
    <location>
        <begin position="81"/>
        <end position="136"/>
    </location>
</feature>
<evidence type="ECO:0000256" key="1">
    <source>
        <dbReference type="SAM" id="Coils"/>
    </source>
</evidence>
<dbReference type="EMBL" id="CP066690">
    <property type="protein sequence ID" value="QQG45608.1"/>
    <property type="molecule type" value="Genomic_DNA"/>
</dbReference>
<reference evidence="4 5" key="1">
    <citation type="submission" date="2020-07" db="EMBL/GenBank/DDBJ databases">
        <title>Huge and variable diversity of episymbiotic CPR bacteria and DPANN archaea in groundwater ecosystems.</title>
        <authorList>
            <person name="He C.Y."/>
            <person name="Keren R."/>
            <person name="Whittaker M."/>
            <person name="Farag I.F."/>
            <person name="Doudna J."/>
            <person name="Cate J.H.D."/>
            <person name="Banfield J.F."/>
        </authorList>
    </citation>
    <scope>NUCLEOTIDE SEQUENCE [LARGE SCALE GENOMIC DNA]</scope>
    <source>
        <strain evidence="4">NC_groundwater_541_Ag_S-0.1um_46_50</strain>
    </source>
</reference>
<dbReference type="AlphaFoldDB" id="A0A7T5RK23"/>
<feature type="transmembrane region" description="Helical" evidence="3">
    <location>
        <begin position="168"/>
        <end position="188"/>
    </location>
</feature>